<keyword evidence="6" id="KW-0156">Chromatin regulator</keyword>
<dbReference type="RefSeq" id="XP_065664266.1">
    <property type="nucleotide sequence ID" value="XM_065808194.1"/>
</dbReference>
<evidence type="ECO:0000256" key="2">
    <source>
        <dbReference type="ARBA" id="ARBA00022454"/>
    </source>
</evidence>
<dbReference type="Pfam" id="PF23215">
    <property type="entry name" value="WD_LRWD1"/>
    <property type="match status" value="1"/>
</dbReference>
<keyword evidence="10" id="KW-1185">Reference proteome</keyword>
<dbReference type="InterPro" id="IPR052489">
    <property type="entry name" value="LRWD1"/>
</dbReference>
<organism evidence="10 11">
    <name type="scientific">Hydra vulgaris</name>
    <name type="common">Hydra</name>
    <name type="synonym">Hydra attenuata</name>
    <dbReference type="NCBI Taxonomy" id="6087"/>
    <lineage>
        <taxon>Eukaryota</taxon>
        <taxon>Metazoa</taxon>
        <taxon>Cnidaria</taxon>
        <taxon>Hydrozoa</taxon>
        <taxon>Hydroidolina</taxon>
        <taxon>Anthoathecata</taxon>
        <taxon>Aplanulata</taxon>
        <taxon>Hydridae</taxon>
        <taxon>Hydra</taxon>
    </lineage>
</organism>
<dbReference type="PROSITE" id="PS50082">
    <property type="entry name" value="WD_REPEATS_2"/>
    <property type="match status" value="1"/>
</dbReference>
<dbReference type="InterPro" id="IPR015943">
    <property type="entry name" value="WD40/YVTN_repeat-like_dom_sf"/>
</dbReference>
<keyword evidence="3 7" id="KW-0853">WD repeat</keyword>
<evidence type="ECO:0000313" key="11">
    <source>
        <dbReference type="RefSeq" id="XP_065664266.1"/>
    </source>
</evidence>
<dbReference type="SMART" id="SM00320">
    <property type="entry name" value="WD40"/>
    <property type="match status" value="5"/>
</dbReference>
<evidence type="ECO:0000256" key="3">
    <source>
        <dbReference type="ARBA" id="ARBA00022574"/>
    </source>
</evidence>
<dbReference type="InterPro" id="IPR056160">
    <property type="entry name" value="WD_LRWD1"/>
</dbReference>
<protein>
    <submittedName>
        <fullName evidence="11">Leucine-rich repeat and WD repeat-containing protein 1 isoform X2</fullName>
    </submittedName>
</protein>
<name>A0ABM4CQW7_HYDVU</name>
<feature type="region of interest" description="Disordered" evidence="8">
    <location>
        <begin position="150"/>
        <end position="169"/>
    </location>
</feature>
<dbReference type="InterPro" id="IPR001680">
    <property type="entry name" value="WD40_rpt"/>
</dbReference>
<keyword evidence="2" id="KW-0158">Chromosome</keyword>
<reference evidence="11" key="1">
    <citation type="submission" date="2025-08" db="UniProtKB">
        <authorList>
            <consortium name="RefSeq"/>
        </authorList>
    </citation>
    <scope>IDENTIFICATION</scope>
</reference>
<dbReference type="Gene3D" id="2.130.10.10">
    <property type="entry name" value="YVTN repeat-like/Quinoprotein amine dehydrogenase"/>
    <property type="match status" value="1"/>
</dbReference>
<dbReference type="PANTHER" id="PTHR24370:SF10">
    <property type="entry name" value="LEUCINE-RICH REPEAT AND WD REPEAT-CONTAINING PROTEIN 1"/>
    <property type="match status" value="1"/>
</dbReference>
<evidence type="ECO:0000256" key="4">
    <source>
        <dbReference type="ARBA" id="ARBA00022614"/>
    </source>
</evidence>
<keyword evidence="4" id="KW-0433">Leucine-rich repeat</keyword>
<accession>A0ABM4CQW7</accession>
<comment type="subcellular location">
    <subcellularLocation>
        <location evidence="1">Chromosome</location>
    </subcellularLocation>
</comment>
<evidence type="ECO:0000256" key="8">
    <source>
        <dbReference type="SAM" id="MobiDB-lite"/>
    </source>
</evidence>
<evidence type="ECO:0000313" key="10">
    <source>
        <dbReference type="Proteomes" id="UP001652625"/>
    </source>
</evidence>
<dbReference type="PROSITE" id="PS50294">
    <property type="entry name" value="WD_REPEATS_REGION"/>
    <property type="match status" value="1"/>
</dbReference>
<evidence type="ECO:0000259" key="9">
    <source>
        <dbReference type="Pfam" id="PF23215"/>
    </source>
</evidence>
<gene>
    <name evidence="11" type="primary">LOC101239780</name>
</gene>
<feature type="repeat" description="WD" evidence="7">
    <location>
        <begin position="296"/>
        <end position="330"/>
    </location>
</feature>
<evidence type="ECO:0000256" key="6">
    <source>
        <dbReference type="ARBA" id="ARBA00022853"/>
    </source>
</evidence>
<sequence>MAEGLSLDLRNKNYTNIPEELFENETLESLYIREGNQIPAYQLYLLLDKNSSLKFLDGQDVMYMRNGISNLGKIFLRRLQEMFLSKAASEIYNEPSNEQTRISKMIQLAKNTINAGPPLLKEFKDYKLEQLIEQNYDKYVSDALETNLERKSDKTPPVKKARQQKKSTPNILSKLKNELQLTWLLQTHSKENNPNDWSTKVWMCEFEPDKDSSGLTTEIVATCGGDSICFINCETGLVHKKYKQQEEVFYCIAWTVLPCRTFDGVGERKETLLAAAGVLGDIILINTEKLVCYRRIMHHKKPVDALIFHPMKPHWLFSGSEDGTIVLWDIGLPFITDDPSVKKKLTLHSSHSTIRQVAICPHGKIIFGACDDGLYAWNISEIEDKTELKAEYSFRFNSKSKPLDSANCINNNLIAVKRIAEGSILIFRSESEFLKDDAYLVQTLIWRKTKTPFLKFHYNAGSNILSSGDDEGTIWLYELKLEKKGKSKVDYERLVCSHNHTKIFNHVAISNPPNYVAAVSDTNVVALWKSS</sequence>
<dbReference type="Proteomes" id="UP001652625">
    <property type="component" value="Chromosome 10"/>
</dbReference>
<evidence type="ECO:0000256" key="7">
    <source>
        <dbReference type="PROSITE-ProRule" id="PRU00221"/>
    </source>
</evidence>
<dbReference type="SUPFAM" id="SSF50978">
    <property type="entry name" value="WD40 repeat-like"/>
    <property type="match status" value="1"/>
</dbReference>
<proteinExistence type="predicted"/>
<dbReference type="InterPro" id="IPR019775">
    <property type="entry name" value="WD40_repeat_CS"/>
</dbReference>
<dbReference type="GeneID" id="101239780"/>
<dbReference type="InterPro" id="IPR036322">
    <property type="entry name" value="WD40_repeat_dom_sf"/>
</dbReference>
<dbReference type="PANTHER" id="PTHR24370">
    <property type="entry name" value="OPTICIN"/>
    <property type="match status" value="1"/>
</dbReference>
<dbReference type="PROSITE" id="PS00678">
    <property type="entry name" value="WD_REPEATS_1"/>
    <property type="match status" value="1"/>
</dbReference>
<evidence type="ECO:0000256" key="5">
    <source>
        <dbReference type="ARBA" id="ARBA00022737"/>
    </source>
</evidence>
<keyword evidence="5" id="KW-0677">Repeat</keyword>
<evidence type="ECO:0000256" key="1">
    <source>
        <dbReference type="ARBA" id="ARBA00004286"/>
    </source>
</evidence>
<feature type="domain" description="Leucine-rich repeat and WD repeat-containing protein 1 WD" evidence="9">
    <location>
        <begin position="182"/>
        <end position="529"/>
    </location>
</feature>